<dbReference type="EMBL" id="CAJNOR010001270">
    <property type="protein sequence ID" value="CAF1110965.1"/>
    <property type="molecule type" value="Genomic_DNA"/>
</dbReference>
<dbReference type="AlphaFoldDB" id="A0A814PVF0"/>
<keyword evidence="2" id="KW-1133">Transmembrane helix</keyword>
<keyword evidence="2" id="KW-0812">Transmembrane</keyword>
<comment type="caution">
    <text evidence="3">The sequence shown here is derived from an EMBL/GenBank/DDBJ whole genome shotgun (WGS) entry which is preliminary data.</text>
</comment>
<evidence type="ECO:0000313" key="3">
    <source>
        <dbReference type="EMBL" id="CAF1110965.1"/>
    </source>
</evidence>
<organism evidence="3 4">
    <name type="scientific">Adineta ricciae</name>
    <name type="common">Rotifer</name>
    <dbReference type="NCBI Taxonomy" id="249248"/>
    <lineage>
        <taxon>Eukaryota</taxon>
        <taxon>Metazoa</taxon>
        <taxon>Spiralia</taxon>
        <taxon>Gnathifera</taxon>
        <taxon>Rotifera</taxon>
        <taxon>Eurotatoria</taxon>
        <taxon>Bdelloidea</taxon>
        <taxon>Adinetida</taxon>
        <taxon>Adinetidae</taxon>
        <taxon>Adineta</taxon>
    </lineage>
</organism>
<reference evidence="3" key="1">
    <citation type="submission" date="2021-02" db="EMBL/GenBank/DDBJ databases">
        <authorList>
            <person name="Nowell W R."/>
        </authorList>
    </citation>
    <scope>NUCLEOTIDE SEQUENCE</scope>
</reference>
<gene>
    <name evidence="3" type="ORF">XAT740_LOCUS18858</name>
</gene>
<dbReference type="Proteomes" id="UP000663828">
    <property type="component" value="Unassembled WGS sequence"/>
</dbReference>
<protein>
    <submittedName>
        <fullName evidence="3">Uncharacterized protein</fullName>
    </submittedName>
</protein>
<feature type="region of interest" description="Disordered" evidence="1">
    <location>
        <begin position="1"/>
        <end position="23"/>
    </location>
</feature>
<feature type="transmembrane region" description="Helical" evidence="2">
    <location>
        <begin position="351"/>
        <end position="374"/>
    </location>
</feature>
<feature type="compositionally biased region" description="Polar residues" evidence="1">
    <location>
        <begin position="91"/>
        <end position="106"/>
    </location>
</feature>
<accession>A0A814PVF0</accession>
<feature type="region of interest" description="Disordered" evidence="1">
    <location>
        <begin position="114"/>
        <end position="159"/>
    </location>
</feature>
<keyword evidence="4" id="KW-1185">Reference proteome</keyword>
<sequence length="387" mass="45241">MTTTIIVNSPSDEEIPSRNEREQTSLPNTPIIYKSLPQSILKSIEMDRRNRLPHSRSTSDFLNINQSSIDTTDDDLYDHYETITTTTTTTNSSQKHSLIVSQDRQTPSELRLILTSDTPRRRLHEQTNPLSPSTENDELLRSDPSLLDSKTSKQSRTEQLRRHILERRIGRRIHSTFSSSSSTLRSLSRRLPLQNMSPRVNRQQPFYLPRNSKWHFVRNHLSDIAMMSESYARMRIIERDLRWIHLRELIRQQVLEMREMSVLRQQYDGTLKISPKSALEIKAIPLNEVVHVERDGRVYSISTRDLVLGRSINDEDVQLDTFAQLDARRKFQTKQSLLKQQEGRTRLKKNVAFSFCLCNLSFIGLMFAAMFIFAMKTLMELRTEYFP</sequence>
<evidence type="ECO:0000313" key="4">
    <source>
        <dbReference type="Proteomes" id="UP000663828"/>
    </source>
</evidence>
<keyword evidence="2" id="KW-0472">Membrane</keyword>
<feature type="compositionally biased region" description="Polar residues" evidence="1">
    <location>
        <begin position="1"/>
        <end position="10"/>
    </location>
</feature>
<evidence type="ECO:0000256" key="1">
    <source>
        <dbReference type="SAM" id="MobiDB-lite"/>
    </source>
</evidence>
<name>A0A814PVF0_ADIRI</name>
<evidence type="ECO:0000256" key="2">
    <source>
        <dbReference type="SAM" id="Phobius"/>
    </source>
</evidence>
<proteinExistence type="predicted"/>
<feature type="region of interest" description="Disordered" evidence="1">
    <location>
        <begin position="87"/>
        <end position="106"/>
    </location>
</feature>